<protein>
    <submittedName>
        <fullName evidence="2">Uncharacterized protein</fullName>
    </submittedName>
</protein>
<name>A0A1B9ISK5_9TREE</name>
<feature type="compositionally biased region" description="Basic and acidic residues" evidence="1">
    <location>
        <begin position="82"/>
        <end position="96"/>
    </location>
</feature>
<reference evidence="2 3" key="1">
    <citation type="submission" date="2013-07" db="EMBL/GenBank/DDBJ databases">
        <title>The Genome Sequence of Kwoniella mangroviensis CBS10435.</title>
        <authorList>
            <consortium name="The Broad Institute Genome Sequencing Platform"/>
            <person name="Cuomo C."/>
            <person name="Litvintseva A."/>
            <person name="Chen Y."/>
            <person name="Heitman J."/>
            <person name="Sun S."/>
            <person name="Springer D."/>
            <person name="Dromer F."/>
            <person name="Young S.K."/>
            <person name="Zeng Q."/>
            <person name="Gargeya S."/>
            <person name="Fitzgerald M."/>
            <person name="Abouelleil A."/>
            <person name="Alvarado L."/>
            <person name="Berlin A.M."/>
            <person name="Chapman S.B."/>
            <person name="Dewar J."/>
            <person name="Goldberg J."/>
            <person name="Griggs A."/>
            <person name="Gujja S."/>
            <person name="Hansen M."/>
            <person name="Howarth C."/>
            <person name="Imamovic A."/>
            <person name="Larimer J."/>
            <person name="McCowan C."/>
            <person name="Murphy C."/>
            <person name="Pearson M."/>
            <person name="Priest M."/>
            <person name="Roberts A."/>
            <person name="Saif S."/>
            <person name="Shea T."/>
            <person name="Sykes S."/>
            <person name="Wortman J."/>
            <person name="Nusbaum C."/>
            <person name="Birren B."/>
        </authorList>
    </citation>
    <scope>NUCLEOTIDE SEQUENCE [LARGE SCALE GENOMIC DNA]</scope>
    <source>
        <strain evidence="2 3">CBS 10435</strain>
    </source>
</reference>
<proteinExistence type="predicted"/>
<organism evidence="2 3">
    <name type="scientific">Kwoniella mangroviensis CBS 10435</name>
    <dbReference type="NCBI Taxonomy" id="1331196"/>
    <lineage>
        <taxon>Eukaryota</taxon>
        <taxon>Fungi</taxon>
        <taxon>Dikarya</taxon>
        <taxon>Basidiomycota</taxon>
        <taxon>Agaricomycotina</taxon>
        <taxon>Tremellomycetes</taxon>
        <taxon>Tremellales</taxon>
        <taxon>Cryptococcaceae</taxon>
        <taxon>Kwoniella</taxon>
    </lineage>
</organism>
<dbReference type="Proteomes" id="UP000092583">
    <property type="component" value="Unassembled WGS sequence"/>
</dbReference>
<feature type="region of interest" description="Disordered" evidence="1">
    <location>
        <begin position="1"/>
        <end position="146"/>
    </location>
</feature>
<evidence type="ECO:0000313" key="2">
    <source>
        <dbReference type="EMBL" id="OCF58507.1"/>
    </source>
</evidence>
<feature type="compositionally biased region" description="Polar residues" evidence="1">
    <location>
        <begin position="17"/>
        <end position="28"/>
    </location>
</feature>
<evidence type="ECO:0000256" key="1">
    <source>
        <dbReference type="SAM" id="MobiDB-lite"/>
    </source>
</evidence>
<reference evidence="3" key="2">
    <citation type="submission" date="2013-12" db="EMBL/GenBank/DDBJ databases">
        <title>Evolution of pathogenesis and genome organization in the Tremellales.</title>
        <authorList>
            <person name="Cuomo C."/>
            <person name="Litvintseva A."/>
            <person name="Heitman J."/>
            <person name="Chen Y."/>
            <person name="Sun S."/>
            <person name="Springer D."/>
            <person name="Dromer F."/>
            <person name="Young S."/>
            <person name="Zeng Q."/>
            <person name="Chapman S."/>
            <person name="Gujja S."/>
            <person name="Saif S."/>
            <person name="Birren B."/>
        </authorList>
    </citation>
    <scope>NUCLEOTIDE SEQUENCE [LARGE SCALE GENOMIC DNA]</scope>
    <source>
        <strain evidence="3">CBS 10435</strain>
    </source>
</reference>
<sequence length="321" mass="35784">MTITNSPFSHTHALANPHQSGFNSSPFTNHPLPYPPPGAIVGPTSTYHHSHAPAHFPQQPQREIKFIFETGRKEPKCRRLSKPKDKERENGKENTGGRKALANKSIKDPNITRKSKPTPLNLKQNAKSPFGGPESQSHMPSPPLTARPFTSHCPLPKVDYEYPYSPCTQRSSIPAPIKDYHRHLPQAHQSMLPSIDHFRFINPPHGYSLYPIGDGSPPLPIDPPIPKAPLQAYTPFFEDALSFPELQEEDEMDIDADQRRDGPMMGLGLDLGLEEKQKEMMDFVPRKPCLDLMMHDEEEMDMDNGGGVAELGLGLGLSLVN</sequence>
<dbReference type="EMBL" id="KI669462">
    <property type="protein sequence ID" value="OCF58507.1"/>
    <property type="molecule type" value="Genomic_DNA"/>
</dbReference>
<accession>A0A1B9ISK5</accession>
<dbReference type="AlphaFoldDB" id="A0A1B9ISK5"/>
<dbReference type="OrthoDB" id="2565286at2759"/>
<keyword evidence="3" id="KW-1185">Reference proteome</keyword>
<evidence type="ECO:0000313" key="3">
    <source>
        <dbReference type="Proteomes" id="UP000092583"/>
    </source>
</evidence>
<feature type="compositionally biased region" description="Basic and acidic residues" evidence="1">
    <location>
        <begin position="62"/>
        <end position="74"/>
    </location>
</feature>
<gene>
    <name evidence="2" type="ORF">L486_04540</name>
</gene>